<dbReference type="InterPro" id="IPR008554">
    <property type="entry name" value="Glutaredoxin-like"/>
</dbReference>
<gene>
    <name evidence="1" type="ORF">HIV01_000010</name>
</gene>
<name>A0ABX7RA40_9GAMM</name>
<reference evidence="1 2" key="1">
    <citation type="submission" date="2021-02" db="EMBL/GenBank/DDBJ databases">
        <title>Lysobacter arenosi sp. nov., isolated from soil of gangwondo yeongwol, south Korea.</title>
        <authorList>
            <person name="Kim K.R."/>
            <person name="Kim K.H."/>
            <person name="Jeon C.O."/>
        </authorList>
    </citation>
    <scope>NUCLEOTIDE SEQUENCE [LARGE SCALE GENOMIC DNA]</scope>
    <source>
        <strain evidence="1 2">R7</strain>
    </source>
</reference>
<dbReference type="RefSeq" id="WP_200604256.1">
    <property type="nucleotide sequence ID" value="NZ_CP071517.1"/>
</dbReference>
<proteinExistence type="predicted"/>
<keyword evidence="2" id="KW-1185">Reference proteome</keyword>
<dbReference type="EMBL" id="CP071517">
    <property type="protein sequence ID" value="QSX75007.1"/>
    <property type="molecule type" value="Genomic_DNA"/>
</dbReference>
<protein>
    <submittedName>
        <fullName evidence="1">Glutaredoxin family protein</fullName>
    </submittedName>
</protein>
<sequence>MPHSQHDSIPAAAPALTLFQRDDCHLCDLALEVLAMARVPEFETVFIDDDDGLEQRYGVRVPVLRDEGRGIELDWPFDLERLQAFLAVETPA</sequence>
<organism evidence="1 2">
    <name type="scientific">Lysobacter arenosi</name>
    <dbReference type="NCBI Taxonomy" id="2795387"/>
    <lineage>
        <taxon>Bacteria</taxon>
        <taxon>Pseudomonadati</taxon>
        <taxon>Pseudomonadota</taxon>
        <taxon>Gammaproteobacteria</taxon>
        <taxon>Lysobacterales</taxon>
        <taxon>Lysobacteraceae</taxon>
        <taxon>Lysobacter</taxon>
    </lineage>
</organism>
<evidence type="ECO:0000313" key="2">
    <source>
        <dbReference type="Proteomes" id="UP000663400"/>
    </source>
</evidence>
<dbReference type="SUPFAM" id="SSF52833">
    <property type="entry name" value="Thioredoxin-like"/>
    <property type="match status" value="1"/>
</dbReference>
<dbReference type="Pfam" id="PF05768">
    <property type="entry name" value="Glrx-like"/>
    <property type="match status" value="1"/>
</dbReference>
<dbReference type="Proteomes" id="UP000663400">
    <property type="component" value="Chromosome"/>
</dbReference>
<accession>A0ABX7RA40</accession>
<dbReference type="Gene3D" id="3.40.30.10">
    <property type="entry name" value="Glutaredoxin"/>
    <property type="match status" value="1"/>
</dbReference>
<evidence type="ECO:0000313" key="1">
    <source>
        <dbReference type="EMBL" id="QSX75007.1"/>
    </source>
</evidence>
<dbReference type="InterPro" id="IPR036249">
    <property type="entry name" value="Thioredoxin-like_sf"/>
</dbReference>